<dbReference type="SUPFAM" id="SSF48264">
    <property type="entry name" value="Cytochrome P450"/>
    <property type="match status" value="1"/>
</dbReference>
<evidence type="ECO:0000313" key="27">
    <source>
        <dbReference type="EMBL" id="KAH9379811.1"/>
    </source>
</evidence>
<evidence type="ECO:0000256" key="10">
    <source>
        <dbReference type="ARBA" id="ARBA00022792"/>
    </source>
</evidence>
<keyword evidence="28" id="KW-1185">Reference proteome</keyword>
<organism evidence="27 28">
    <name type="scientific">Haemaphysalis longicornis</name>
    <name type="common">Bush tick</name>
    <dbReference type="NCBI Taxonomy" id="44386"/>
    <lineage>
        <taxon>Eukaryota</taxon>
        <taxon>Metazoa</taxon>
        <taxon>Ecdysozoa</taxon>
        <taxon>Arthropoda</taxon>
        <taxon>Chelicerata</taxon>
        <taxon>Arachnida</taxon>
        <taxon>Acari</taxon>
        <taxon>Parasitiformes</taxon>
        <taxon>Ixodida</taxon>
        <taxon>Ixodoidea</taxon>
        <taxon>Ixodidae</taxon>
        <taxon>Haemaphysalinae</taxon>
        <taxon>Haemaphysalis</taxon>
    </lineage>
</organism>
<keyword evidence="9 25" id="KW-0479">Metal-binding</keyword>
<evidence type="ECO:0000256" key="22">
    <source>
        <dbReference type="ARBA" id="ARBA00032666"/>
    </source>
</evidence>
<evidence type="ECO:0000256" key="8">
    <source>
        <dbReference type="ARBA" id="ARBA00022617"/>
    </source>
</evidence>
<dbReference type="InterPro" id="IPR017972">
    <property type="entry name" value="Cyt_P450_CS"/>
</dbReference>
<evidence type="ECO:0000256" key="23">
    <source>
        <dbReference type="ARBA" id="ARBA00033274"/>
    </source>
</evidence>
<dbReference type="EC" id="1.14.15.6" evidence="5"/>
<evidence type="ECO:0000256" key="17">
    <source>
        <dbReference type="ARBA" id="ARBA00023136"/>
    </source>
</evidence>
<keyword evidence="17" id="KW-0472">Membrane</keyword>
<dbReference type="Pfam" id="PF00067">
    <property type="entry name" value="p450"/>
    <property type="match status" value="1"/>
</dbReference>
<keyword evidence="15" id="KW-0443">Lipid metabolism</keyword>
<keyword evidence="11" id="KW-0809">Transit peptide</keyword>
<dbReference type="Gene3D" id="1.10.630.10">
    <property type="entry name" value="Cytochrome P450"/>
    <property type="match status" value="1"/>
</dbReference>
<dbReference type="OrthoDB" id="3945418at2759"/>
<keyword evidence="8 25" id="KW-0349">Heme</keyword>
<dbReference type="VEuPathDB" id="VectorBase:HLOH_051290"/>
<evidence type="ECO:0000256" key="26">
    <source>
        <dbReference type="RuleBase" id="RU000461"/>
    </source>
</evidence>
<dbReference type="GO" id="GO:0020037">
    <property type="term" value="F:heme binding"/>
    <property type="evidence" value="ECO:0007669"/>
    <property type="project" value="InterPro"/>
</dbReference>
<name>A0A9J6GXA0_HAELO</name>
<feature type="binding site" description="axial binding residue" evidence="25">
    <location>
        <position position="49"/>
    </location>
    <ligand>
        <name>heme</name>
        <dbReference type="ChEBI" id="CHEBI:30413"/>
    </ligand>
    <ligandPart>
        <name>Fe</name>
        <dbReference type="ChEBI" id="CHEBI:18248"/>
    </ligandPart>
</feature>
<keyword evidence="14 26" id="KW-0503">Monooxygenase</keyword>
<dbReference type="GO" id="GO:0006704">
    <property type="term" value="P:glucocorticoid biosynthetic process"/>
    <property type="evidence" value="ECO:0007669"/>
    <property type="project" value="TreeGrafter"/>
</dbReference>
<dbReference type="EMBL" id="JABSTR010000010">
    <property type="protein sequence ID" value="KAH9379811.1"/>
    <property type="molecule type" value="Genomic_DNA"/>
</dbReference>
<dbReference type="OMA" id="ISYHHEE"/>
<evidence type="ECO:0000256" key="24">
    <source>
        <dbReference type="ARBA" id="ARBA00033394"/>
    </source>
</evidence>
<evidence type="ECO:0000256" key="3">
    <source>
        <dbReference type="ARBA" id="ARBA00005108"/>
    </source>
</evidence>
<keyword evidence="18" id="KW-1207">Sterol metabolism</keyword>
<evidence type="ECO:0000256" key="11">
    <source>
        <dbReference type="ARBA" id="ARBA00022946"/>
    </source>
</evidence>
<comment type="pathway">
    <text evidence="3">Lipid metabolism; C21-steroid hormone metabolism.</text>
</comment>
<evidence type="ECO:0000256" key="15">
    <source>
        <dbReference type="ARBA" id="ARBA00023098"/>
    </source>
</evidence>
<keyword evidence="19" id="KW-0753">Steroid metabolism</keyword>
<evidence type="ECO:0000256" key="16">
    <source>
        <dbReference type="ARBA" id="ARBA00023128"/>
    </source>
</evidence>
<evidence type="ECO:0000256" key="19">
    <source>
        <dbReference type="ARBA" id="ARBA00023221"/>
    </source>
</evidence>
<evidence type="ECO:0000256" key="12">
    <source>
        <dbReference type="ARBA" id="ARBA00023002"/>
    </source>
</evidence>
<evidence type="ECO:0000256" key="9">
    <source>
        <dbReference type="ARBA" id="ARBA00022723"/>
    </source>
</evidence>
<proteinExistence type="inferred from homology"/>
<accession>A0A9J6GXA0</accession>
<dbReference type="InterPro" id="IPR002401">
    <property type="entry name" value="Cyt_P450_E_grp-I"/>
</dbReference>
<keyword evidence="20" id="KW-0755">Steroidogenesis</keyword>
<dbReference type="InterPro" id="IPR036396">
    <property type="entry name" value="Cyt_P450_sf"/>
</dbReference>
<evidence type="ECO:0000256" key="6">
    <source>
        <dbReference type="ARBA" id="ARBA00019844"/>
    </source>
</evidence>
<dbReference type="Proteomes" id="UP000821853">
    <property type="component" value="Chromosome 8"/>
</dbReference>
<evidence type="ECO:0000256" key="4">
    <source>
        <dbReference type="ARBA" id="ARBA00010617"/>
    </source>
</evidence>
<keyword evidence="13 25" id="KW-0408">Iron</keyword>
<dbReference type="InterPro" id="IPR050479">
    <property type="entry name" value="CYP11_CYP27_families"/>
</dbReference>
<dbReference type="InterPro" id="IPR001128">
    <property type="entry name" value="Cyt_P450"/>
</dbReference>
<keyword evidence="10" id="KW-0999">Mitochondrion inner membrane</keyword>
<evidence type="ECO:0000256" key="14">
    <source>
        <dbReference type="ARBA" id="ARBA00023033"/>
    </source>
</evidence>
<evidence type="ECO:0000256" key="5">
    <source>
        <dbReference type="ARBA" id="ARBA00012764"/>
    </source>
</evidence>
<dbReference type="GO" id="GO:0006700">
    <property type="term" value="P:C21-steroid hormone biosynthetic process"/>
    <property type="evidence" value="ECO:0007669"/>
    <property type="project" value="TreeGrafter"/>
</dbReference>
<reference evidence="27 28" key="1">
    <citation type="journal article" date="2020" name="Cell">
        <title>Large-Scale Comparative Analyses of Tick Genomes Elucidate Their Genetic Diversity and Vector Capacities.</title>
        <authorList>
            <consortium name="Tick Genome and Microbiome Consortium (TIGMIC)"/>
            <person name="Jia N."/>
            <person name="Wang J."/>
            <person name="Shi W."/>
            <person name="Du L."/>
            <person name="Sun Y."/>
            <person name="Zhan W."/>
            <person name="Jiang J.F."/>
            <person name="Wang Q."/>
            <person name="Zhang B."/>
            <person name="Ji P."/>
            <person name="Bell-Sakyi L."/>
            <person name="Cui X.M."/>
            <person name="Yuan T.T."/>
            <person name="Jiang B.G."/>
            <person name="Yang W.F."/>
            <person name="Lam T.T."/>
            <person name="Chang Q.C."/>
            <person name="Ding S.J."/>
            <person name="Wang X.J."/>
            <person name="Zhu J.G."/>
            <person name="Ruan X.D."/>
            <person name="Zhao L."/>
            <person name="Wei J.T."/>
            <person name="Ye R.Z."/>
            <person name="Que T.C."/>
            <person name="Du C.H."/>
            <person name="Zhou Y.H."/>
            <person name="Cheng J.X."/>
            <person name="Dai P.F."/>
            <person name="Guo W.B."/>
            <person name="Han X.H."/>
            <person name="Huang E.J."/>
            <person name="Li L.F."/>
            <person name="Wei W."/>
            <person name="Gao Y.C."/>
            <person name="Liu J.Z."/>
            <person name="Shao H.Z."/>
            <person name="Wang X."/>
            <person name="Wang C.C."/>
            <person name="Yang T.C."/>
            <person name="Huo Q.B."/>
            <person name="Li W."/>
            <person name="Chen H.Y."/>
            <person name="Chen S.E."/>
            <person name="Zhou L.G."/>
            <person name="Ni X.B."/>
            <person name="Tian J.H."/>
            <person name="Sheng Y."/>
            <person name="Liu T."/>
            <person name="Pan Y.S."/>
            <person name="Xia L.Y."/>
            <person name="Li J."/>
            <person name="Zhao F."/>
            <person name="Cao W.C."/>
        </authorList>
    </citation>
    <scope>NUCLEOTIDE SEQUENCE [LARGE SCALE GENOMIC DNA]</scope>
    <source>
        <strain evidence="27">HaeL-2018</strain>
    </source>
</reference>
<dbReference type="GO" id="GO:0071375">
    <property type="term" value="P:cellular response to peptide hormone stimulus"/>
    <property type="evidence" value="ECO:0007669"/>
    <property type="project" value="TreeGrafter"/>
</dbReference>
<comment type="subcellular location">
    <subcellularLocation>
        <location evidence="2">Mitochondrion inner membrane</location>
        <topology evidence="2">Peripheral membrane protein</topology>
    </subcellularLocation>
</comment>
<keyword evidence="16" id="KW-0496">Mitochondrion</keyword>
<dbReference type="PRINTS" id="PR00463">
    <property type="entry name" value="EP450I"/>
</dbReference>
<dbReference type="GO" id="GO:0034650">
    <property type="term" value="P:cortisol metabolic process"/>
    <property type="evidence" value="ECO:0007669"/>
    <property type="project" value="TreeGrafter"/>
</dbReference>
<comment type="similarity">
    <text evidence="4 26">Belongs to the cytochrome P450 family.</text>
</comment>
<evidence type="ECO:0000256" key="18">
    <source>
        <dbReference type="ARBA" id="ARBA00023166"/>
    </source>
</evidence>
<dbReference type="PROSITE" id="PS00086">
    <property type="entry name" value="CYTOCHROME_P450"/>
    <property type="match status" value="1"/>
</dbReference>
<dbReference type="AlphaFoldDB" id="A0A9J6GXA0"/>
<keyword evidence="12 26" id="KW-0560">Oxidoreductase</keyword>
<evidence type="ECO:0000256" key="2">
    <source>
        <dbReference type="ARBA" id="ARBA00004637"/>
    </source>
</evidence>
<evidence type="ECO:0000256" key="1">
    <source>
        <dbReference type="ARBA" id="ARBA00001971"/>
    </source>
</evidence>
<protein>
    <recommendedName>
        <fullName evidence="6">Cholesterol side-chain cleavage enzyme, mitochondrial</fullName>
        <ecNumber evidence="5">1.14.15.6</ecNumber>
    </recommendedName>
    <alternativeName>
        <fullName evidence="21">CYPXIA1</fullName>
    </alternativeName>
    <alternativeName>
        <fullName evidence="23">Cholesterol desmolase</fullName>
    </alternativeName>
    <alternativeName>
        <fullName evidence="22">Cytochrome P450 11A1</fullName>
    </alternativeName>
    <alternativeName>
        <fullName evidence="24">Cytochrome P450(scc)</fullName>
    </alternativeName>
</protein>
<comment type="cofactor">
    <cofactor evidence="1 25">
        <name>heme</name>
        <dbReference type="ChEBI" id="CHEBI:30413"/>
    </cofactor>
</comment>
<dbReference type="GO" id="GO:0005506">
    <property type="term" value="F:iron ion binding"/>
    <property type="evidence" value="ECO:0007669"/>
    <property type="project" value="InterPro"/>
</dbReference>
<dbReference type="GO" id="GO:0008203">
    <property type="term" value="P:cholesterol metabolic process"/>
    <property type="evidence" value="ECO:0007669"/>
    <property type="project" value="UniProtKB-KW"/>
</dbReference>
<dbReference type="PANTHER" id="PTHR24279:SF3">
    <property type="entry name" value="CHOLESTEROL SIDE-CHAIN CLEAVAGE ENZYME, MITOCHONDRIAL"/>
    <property type="match status" value="1"/>
</dbReference>
<comment type="caution">
    <text evidence="27">The sequence shown here is derived from an EMBL/GenBank/DDBJ whole genome shotgun (WGS) entry which is preliminary data.</text>
</comment>
<evidence type="ECO:0000256" key="20">
    <source>
        <dbReference type="ARBA" id="ARBA00023250"/>
    </source>
</evidence>
<dbReference type="GO" id="GO:0008386">
    <property type="term" value="F:cholesterol monooxygenase (side-chain-cleaving) activity"/>
    <property type="evidence" value="ECO:0007669"/>
    <property type="project" value="UniProtKB-EC"/>
</dbReference>
<evidence type="ECO:0000256" key="13">
    <source>
        <dbReference type="ARBA" id="ARBA00023004"/>
    </source>
</evidence>
<evidence type="ECO:0000256" key="25">
    <source>
        <dbReference type="PIRSR" id="PIRSR602401-1"/>
    </source>
</evidence>
<gene>
    <name evidence="27" type="ORF">HPB48_017093</name>
</gene>
<dbReference type="PANTHER" id="PTHR24279">
    <property type="entry name" value="CYTOCHROME P450"/>
    <property type="match status" value="1"/>
</dbReference>
<evidence type="ECO:0000256" key="7">
    <source>
        <dbReference type="ARBA" id="ARBA00022548"/>
    </source>
</evidence>
<sequence length="104" mass="12262">MEDHFKHADQFVPERWLRRKEKEADKNPGEAWNFHPFASVPFSKGPRMCIGQRISELELSILLAKVLKRYKIENHHGDIGSYARFMTRPDRPVKLRFVELGESI</sequence>
<evidence type="ECO:0000313" key="28">
    <source>
        <dbReference type="Proteomes" id="UP000821853"/>
    </source>
</evidence>
<dbReference type="GO" id="GO:0005743">
    <property type="term" value="C:mitochondrial inner membrane"/>
    <property type="evidence" value="ECO:0007669"/>
    <property type="project" value="UniProtKB-SubCell"/>
</dbReference>
<keyword evidence="7" id="KW-0153">Cholesterol metabolism</keyword>
<evidence type="ECO:0000256" key="21">
    <source>
        <dbReference type="ARBA" id="ARBA00030343"/>
    </source>
</evidence>